<dbReference type="PROSITE" id="PS51257">
    <property type="entry name" value="PROKAR_LIPOPROTEIN"/>
    <property type="match status" value="1"/>
</dbReference>
<dbReference type="RefSeq" id="WP_221409569.1">
    <property type="nucleotide sequence ID" value="NZ_QREG01000019.1"/>
</dbReference>
<dbReference type="AlphaFoldDB" id="A0A3D9L0V8"/>
<gene>
    <name evidence="1" type="ORF">C7460_11981</name>
</gene>
<reference evidence="1 2" key="1">
    <citation type="submission" date="2018-07" db="EMBL/GenBank/DDBJ databases">
        <title>Genomic Encyclopedia of Type Strains, Phase IV (KMG-IV): sequencing the most valuable type-strain genomes for metagenomic binning, comparative biology and taxonomic classification.</title>
        <authorList>
            <person name="Goeker M."/>
        </authorList>
    </citation>
    <scope>NUCLEOTIDE SEQUENCE [LARGE SCALE GENOMIC DNA]</scope>
    <source>
        <strain evidence="1 2">DSM 4134</strain>
    </source>
</reference>
<comment type="caution">
    <text evidence="1">The sequence shown here is derived from an EMBL/GenBank/DDBJ whole genome shotgun (WGS) entry which is preliminary data.</text>
</comment>
<dbReference type="InterPro" id="IPR011050">
    <property type="entry name" value="Pectin_lyase_fold/virulence"/>
</dbReference>
<dbReference type="SUPFAM" id="SSF51126">
    <property type="entry name" value="Pectin lyase-like"/>
    <property type="match status" value="1"/>
</dbReference>
<name>A0A3D9L0V8_MARFU</name>
<dbReference type="Proteomes" id="UP000256779">
    <property type="component" value="Unassembled WGS sequence"/>
</dbReference>
<proteinExistence type="predicted"/>
<dbReference type="EMBL" id="QREG01000019">
    <property type="protein sequence ID" value="RED94969.1"/>
    <property type="molecule type" value="Genomic_DNA"/>
</dbReference>
<evidence type="ECO:0000313" key="1">
    <source>
        <dbReference type="EMBL" id="RED94969.1"/>
    </source>
</evidence>
<protein>
    <recommendedName>
        <fullName evidence="3">Pectate lyase-like protein</fullName>
    </recommendedName>
</protein>
<sequence length="417" mass="46009">MLRISAIIIFCATLVGCGMSEVQSGEESTRYSIQDFGVLPDNSPEVNKTNLQKAIDWASPRGAALWVEPADKPYAVAGGLVLKDNVSLIGVHGPTPRATVHPEDKVPVGSVFAITDEENAFLTVKTSTQIKGIQFWYPNQTITDPNAIIAYPPTIKVAQDQRVEGVFLSCLSFYGEYLPFDFTASANYACELMTFEHCYGYPLSGEFIKMDYVYDVPRVLHCHVNPGSQRWLGGQYSKEVVDAVIQKKTYAYTINHTDNAQLIDLFTFGTYGGILLGDESYGQLTNFNFDCVAVGILKQGSNTKNRNWQIAQGSIIANTGEPLANIHPIIIEGQGHTSLSNVEAFSGGNAALSTVPENMSQDFILVRGDQKLTVSVWGSRMRNYFSESPITLENDQAMVHFAGCIDKDEKFFNRVYQ</sequence>
<evidence type="ECO:0000313" key="2">
    <source>
        <dbReference type="Proteomes" id="UP000256779"/>
    </source>
</evidence>
<accession>A0A3D9L0V8</accession>
<keyword evidence="2" id="KW-1185">Reference proteome</keyword>
<evidence type="ECO:0008006" key="3">
    <source>
        <dbReference type="Google" id="ProtNLM"/>
    </source>
</evidence>
<organism evidence="1 2">
    <name type="scientific">Marinoscillum furvescens DSM 4134</name>
    <dbReference type="NCBI Taxonomy" id="1122208"/>
    <lineage>
        <taxon>Bacteria</taxon>
        <taxon>Pseudomonadati</taxon>
        <taxon>Bacteroidota</taxon>
        <taxon>Cytophagia</taxon>
        <taxon>Cytophagales</taxon>
        <taxon>Reichenbachiellaceae</taxon>
        <taxon>Marinoscillum</taxon>
    </lineage>
</organism>